<dbReference type="InterPro" id="IPR036397">
    <property type="entry name" value="RNaseH_sf"/>
</dbReference>
<dbReference type="STRING" id="602072.A0A1R3RH51"/>
<evidence type="ECO:0000256" key="2">
    <source>
        <dbReference type="ARBA" id="ARBA00022801"/>
    </source>
</evidence>
<dbReference type="Gene3D" id="3.30.420.10">
    <property type="entry name" value="Ribonuclease H-like superfamily/Ribonuclease H"/>
    <property type="match status" value="1"/>
</dbReference>
<organism evidence="6 7">
    <name type="scientific">Aspergillus carbonarius (strain ITEM 5010)</name>
    <dbReference type="NCBI Taxonomy" id="602072"/>
    <lineage>
        <taxon>Eukaryota</taxon>
        <taxon>Fungi</taxon>
        <taxon>Dikarya</taxon>
        <taxon>Ascomycota</taxon>
        <taxon>Pezizomycotina</taxon>
        <taxon>Eurotiomycetes</taxon>
        <taxon>Eurotiomycetidae</taxon>
        <taxon>Eurotiales</taxon>
        <taxon>Aspergillaceae</taxon>
        <taxon>Aspergillus</taxon>
        <taxon>Aspergillus subgen. Circumdati</taxon>
    </lineage>
</organism>
<evidence type="ECO:0000259" key="4">
    <source>
        <dbReference type="SMART" id="SM00474"/>
    </source>
</evidence>
<dbReference type="GO" id="GO:0006139">
    <property type="term" value="P:nucleobase-containing compound metabolic process"/>
    <property type="evidence" value="ECO:0007669"/>
    <property type="project" value="InterPro"/>
</dbReference>
<feature type="domain" description="3'-5' exonuclease" evidence="4">
    <location>
        <begin position="214"/>
        <end position="404"/>
    </location>
</feature>
<evidence type="ECO:0000313" key="6">
    <source>
        <dbReference type="EMBL" id="OOF93798.1"/>
    </source>
</evidence>
<dbReference type="PANTHER" id="PTHR13620:SF104">
    <property type="entry name" value="EXONUCLEASE 3'-5' DOMAIN-CONTAINING PROTEIN 2"/>
    <property type="match status" value="1"/>
</dbReference>
<feature type="region of interest" description="Disordered" evidence="3">
    <location>
        <begin position="54"/>
        <end position="83"/>
    </location>
</feature>
<dbReference type="SUPFAM" id="SSF53098">
    <property type="entry name" value="Ribonuclease H-like"/>
    <property type="match status" value="1"/>
</dbReference>
<dbReference type="InterPro" id="IPR051132">
    <property type="entry name" value="3-5_Exonuclease_domain"/>
</dbReference>
<name>A0A1R3RH51_ASPC5</name>
<keyword evidence="7" id="KW-1185">Reference proteome</keyword>
<dbReference type="PANTHER" id="PTHR13620">
    <property type="entry name" value="3-5 EXONUCLEASE"/>
    <property type="match status" value="1"/>
</dbReference>
<dbReference type="InterPro" id="IPR012337">
    <property type="entry name" value="RNaseH-like_sf"/>
</dbReference>
<evidence type="ECO:0000313" key="7">
    <source>
        <dbReference type="Proteomes" id="UP000188318"/>
    </source>
</evidence>
<dbReference type="GO" id="GO:0005634">
    <property type="term" value="C:nucleus"/>
    <property type="evidence" value="ECO:0007669"/>
    <property type="project" value="TreeGrafter"/>
</dbReference>
<dbReference type="OrthoDB" id="1920326at2759"/>
<keyword evidence="2" id="KW-0378">Hydrolase</keyword>
<dbReference type="CDD" id="cd06141">
    <property type="entry name" value="WRN_exo"/>
    <property type="match status" value="1"/>
</dbReference>
<dbReference type="GO" id="GO:0003676">
    <property type="term" value="F:nucleic acid binding"/>
    <property type="evidence" value="ECO:0007669"/>
    <property type="project" value="InterPro"/>
</dbReference>
<dbReference type="VEuPathDB" id="FungiDB:ASPCADRAFT_132053"/>
<feature type="region of interest" description="Disordered" evidence="3">
    <location>
        <begin position="106"/>
        <end position="131"/>
    </location>
</feature>
<dbReference type="OMA" id="YERCAIQ"/>
<dbReference type="EMBL" id="KV907503">
    <property type="protein sequence ID" value="OOF93712.1"/>
    <property type="molecule type" value="Genomic_DNA"/>
</dbReference>
<dbReference type="GO" id="GO:0008408">
    <property type="term" value="F:3'-5' exonuclease activity"/>
    <property type="evidence" value="ECO:0007669"/>
    <property type="project" value="InterPro"/>
</dbReference>
<evidence type="ECO:0000256" key="1">
    <source>
        <dbReference type="ARBA" id="ARBA00022722"/>
    </source>
</evidence>
<dbReference type="AlphaFoldDB" id="A0A1R3RH51"/>
<dbReference type="Pfam" id="PF01612">
    <property type="entry name" value="DNA_pol_A_exo1"/>
    <property type="match status" value="1"/>
</dbReference>
<accession>A0A1R3RH51</accession>
<protein>
    <recommendedName>
        <fullName evidence="4">3'-5' exonuclease domain-containing protein</fullName>
    </recommendedName>
</protein>
<dbReference type="FunFam" id="3.30.420.10:FF:000100">
    <property type="entry name" value="3'-5' exonuclease/helicase (Wrn), putative"/>
    <property type="match status" value="1"/>
</dbReference>
<reference evidence="6" key="1">
    <citation type="submission" date="2016-12" db="EMBL/GenBank/DDBJ databases">
        <authorList>
            <consortium name="DOE Joint Genome Institute"/>
            <person name="Riley R."/>
            <person name="Kuo A."/>
            <person name="Sun H."/>
            <person name="Pangilinan J."/>
            <person name="Culley D."/>
            <person name="Salamov A."/>
            <person name="Magnuson J."/>
            <person name="Bruno K."/>
            <person name="Henrissat B."/>
            <person name="Berka R."/>
            <person name="Tsang A."/>
            <person name="Barry K."/>
            <person name="lapidus A."/>
            <person name="Martin J."/>
            <person name="Lindquist E."/>
            <person name="Wang Z."/>
            <person name="Baker S."/>
            <person name="Grigoriev I."/>
            <person name="Nordberg H.P."/>
            <person name="Cantor M.N."/>
            <person name="Hua S.X."/>
        </authorList>
    </citation>
    <scope>NUCLEOTIDE SEQUENCE [LARGE SCALE GENOMIC DNA]</scope>
    <source>
        <strain evidence="6">ITEM 5010</strain>
    </source>
</reference>
<gene>
    <name evidence="5" type="ORF">ASPCADRAFT_132053</name>
    <name evidence="6" type="ORF">ASPCADRAFT_172581</name>
</gene>
<reference evidence="7" key="2">
    <citation type="journal article" date="2017" name="Genome Biol.">
        <title>Comparative genomics reveals high biological diversity and specific adaptations in the industrially and medically important fungal genus Aspergillus.</title>
        <authorList>
            <person name="de Vries R.P."/>
            <person name="Riley R."/>
            <person name="Wiebenga A."/>
            <person name="Aguilar-Osorio G."/>
            <person name="Amillis S."/>
            <person name="Uchima C.A."/>
            <person name="Anderluh G."/>
            <person name="Asadollahi M."/>
            <person name="Askin M."/>
            <person name="Barry K."/>
            <person name="Battaglia E."/>
            <person name="Bayram O."/>
            <person name="Benocci T."/>
            <person name="Braus-Stromeyer S.A."/>
            <person name="Caldana C."/>
            <person name="Canovas D."/>
            <person name="Cerqueira G.C."/>
            <person name="Chen F."/>
            <person name="Chen W."/>
            <person name="Choi C."/>
            <person name="Clum A."/>
            <person name="Dos Santos R.A."/>
            <person name="Damasio A.R."/>
            <person name="Diallinas G."/>
            <person name="Emri T."/>
            <person name="Fekete E."/>
            <person name="Flipphi M."/>
            <person name="Freyberg S."/>
            <person name="Gallo A."/>
            <person name="Gournas C."/>
            <person name="Habgood R."/>
            <person name="Hainaut M."/>
            <person name="Harispe M.L."/>
            <person name="Henrissat B."/>
            <person name="Hilden K.S."/>
            <person name="Hope R."/>
            <person name="Hossain A."/>
            <person name="Karabika E."/>
            <person name="Karaffa L."/>
            <person name="Karanyi Z."/>
            <person name="Krasevec N."/>
            <person name="Kuo A."/>
            <person name="Kusch H."/>
            <person name="LaButti K."/>
            <person name="Lagendijk E.L."/>
            <person name="Lapidus A."/>
            <person name="Levasseur A."/>
            <person name="Lindquist E."/>
            <person name="Lipzen A."/>
            <person name="Logrieco A.F."/>
            <person name="MacCabe A."/>
            <person name="Maekelae M.R."/>
            <person name="Malavazi I."/>
            <person name="Melin P."/>
            <person name="Meyer V."/>
            <person name="Mielnichuk N."/>
            <person name="Miskei M."/>
            <person name="Molnar A.P."/>
            <person name="Mule G."/>
            <person name="Ngan C.Y."/>
            <person name="Orejas M."/>
            <person name="Orosz E."/>
            <person name="Ouedraogo J.P."/>
            <person name="Overkamp K.M."/>
            <person name="Park H.-S."/>
            <person name="Perrone G."/>
            <person name="Piumi F."/>
            <person name="Punt P.J."/>
            <person name="Ram A.F."/>
            <person name="Ramon A."/>
            <person name="Rauscher S."/>
            <person name="Record E."/>
            <person name="Riano-Pachon D.M."/>
            <person name="Robert V."/>
            <person name="Roehrig J."/>
            <person name="Ruller R."/>
            <person name="Salamov A."/>
            <person name="Salih N.S."/>
            <person name="Samson R.A."/>
            <person name="Sandor E."/>
            <person name="Sanguinetti M."/>
            <person name="Schuetze T."/>
            <person name="Sepcic K."/>
            <person name="Shelest E."/>
            <person name="Sherlock G."/>
            <person name="Sophianopoulou V."/>
            <person name="Squina F.M."/>
            <person name="Sun H."/>
            <person name="Susca A."/>
            <person name="Todd R.B."/>
            <person name="Tsang A."/>
            <person name="Unkles S.E."/>
            <person name="van de Wiele N."/>
            <person name="van Rossen-Uffink D."/>
            <person name="Oliveira J.V."/>
            <person name="Vesth T.C."/>
            <person name="Visser J."/>
            <person name="Yu J.-H."/>
            <person name="Zhou M."/>
            <person name="Andersen M.R."/>
            <person name="Archer D.B."/>
            <person name="Baker S.E."/>
            <person name="Benoit I."/>
            <person name="Brakhage A.A."/>
            <person name="Braus G.H."/>
            <person name="Fischer R."/>
            <person name="Frisvad J.C."/>
            <person name="Goldman G.H."/>
            <person name="Houbraken J."/>
            <person name="Oakley B."/>
            <person name="Pocsi I."/>
            <person name="Scazzocchio C."/>
            <person name="Seiboth B."/>
            <person name="vanKuyk P.A."/>
            <person name="Wortman J."/>
            <person name="Dyer P.S."/>
            <person name="Grigoriev I.V."/>
        </authorList>
    </citation>
    <scope>NUCLEOTIDE SEQUENCE [LARGE SCALE GENOMIC DNA]</scope>
    <source>
        <strain evidence="7">ITEM 5010</strain>
    </source>
</reference>
<dbReference type="Proteomes" id="UP000188318">
    <property type="component" value="Unassembled WGS sequence"/>
</dbReference>
<keyword evidence="1" id="KW-0540">Nuclease</keyword>
<evidence type="ECO:0000256" key="3">
    <source>
        <dbReference type="SAM" id="MobiDB-lite"/>
    </source>
</evidence>
<dbReference type="VEuPathDB" id="FungiDB:ASPCADRAFT_172581"/>
<sequence length="433" mass="48707">MSCSSNSYMYFLSLQSLAFMAGARSSSLRRPCALVWDLAPSGWMNRSCSTVNNGLASSGSSRDTEHSQRQSLSKRGVHSRSRELTLSQVRTRSSIRYYHTSRYAGQHKATNPRGWKRAQKTPTPRRLYSSNTIPRPMVEHIIDNKAIGEIHTPETPVLLANSQTLTSKNNASVSANQVPAEDPIPILAPVKGSPAPKFWSHTMLKSPEGKDIIVHYCKTLKSSEEVARLFLNDEILGFDMEWKAQASGWDSIQSNVSLIQVANRERIALFHIALFRPNKKLSDLVPPTLKQIIQTPDITKLGVSIKADCTRLRKFLKIDAHGIFELSHLHKLVKYCQSNPKLINKRPVNLSEQVEEHLGLPLEKVEDVRCSDWTISLNYRQVQYAASDSYACVCLFDTMNAKRKALDPRPPLPAHADLDRPIRIVREPPVLKP</sequence>
<dbReference type="InterPro" id="IPR002562">
    <property type="entry name" value="3'-5'_exonuclease_dom"/>
</dbReference>
<evidence type="ECO:0000313" key="5">
    <source>
        <dbReference type="EMBL" id="OOF93712.1"/>
    </source>
</evidence>
<proteinExistence type="predicted"/>
<dbReference type="GO" id="GO:0005737">
    <property type="term" value="C:cytoplasm"/>
    <property type="evidence" value="ECO:0007669"/>
    <property type="project" value="TreeGrafter"/>
</dbReference>
<dbReference type="EMBL" id="KV907503">
    <property type="protein sequence ID" value="OOF93798.1"/>
    <property type="molecule type" value="Genomic_DNA"/>
</dbReference>
<dbReference type="SMART" id="SM00474">
    <property type="entry name" value="35EXOc"/>
    <property type="match status" value="1"/>
</dbReference>